<gene>
    <name evidence="1" type="ORF">LCGC14_0912060</name>
</gene>
<proteinExistence type="predicted"/>
<dbReference type="AlphaFoldDB" id="A0A0F9NT84"/>
<comment type="caution">
    <text evidence="1">The sequence shown here is derived from an EMBL/GenBank/DDBJ whole genome shotgun (WGS) entry which is preliminary data.</text>
</comment>
<organism evidence="1">
    <name type="scientific">marine sediment metagenome</name>
    <dbReference type="NCBI Taxonomy" id="412755"/>
    <lineage>
        <taxon>unclassified sequences</taxon>
        <taxon>metagenomes</taxon>
        <taxon>ecological metagenomes</taxon>
    </lineage>
</organism>
<reference evidence="1" key="1">
    <citation type="journal article" date="2015" name="Nature">
        <title>Complex archaea that bridge the gap between prokaryotes and eukaryotes.</title>
        <authorList>
            <person name="Spang A."/>
            <person name="Saw J.H."/>
            <person name="Jorgensen S.L."/>
            <person name="Zaremba-Niedzwiedzka K."/>
            <person name="Martijn J."/>
            <person name="Lind A.E."/>
            <person name="van Eijk R."/>
            <person name="Schleper C."/>
            <person name="Guy L."/>
            <person name="Ettema T.J."/>
        </authorList>
    </citation>
    <scope>NUCLEOTIDE SEQUENCE</scope>
</reference>
<sequence length="357" mass="37337">MRVGPATNVARINVSETITALWTFAHANGISLDDVIERTGGAGVTIDGVLLKNGVVDLRDRIAAATVVLQSDVVGDSITRLIVRADGLLQWGDGTLARDTDLFRALADVLATSDSFRVGGVLGVITDIITERTADTGVTIDGLLVRDKSITALAMALATNRIMESNVAGDTERRFRLEADGTHRWGPGDAVADTTLYRDAPNVLKTDDSLEVAGVLGVVVDDITERTPTLGVMIDGTLLKDGGIELTADIVLPDRTIALAIGANANVATGTVPVQRLSVAGGAADISGFAGGVAGRLLIVYNIVTLDITLQHQNGGSVAANRIMCPGNVNLLLDPSDSAMLRYDDTLSRWFVISAGV</sequence>
<dbReference type="EMBL" id="LAZR01003034">
    <property type="protein sequence ID" value="KKN22745.1"/>
    <property type="molecule type" value="Genomic_DNA"/>
</dbReference>
<evidence type="ECO:0000313" key="1">
    <source>
        <dbReference type="EMBL" id="KKN22745.1"/>
    </source>
</evidence>
<name>A0A0F9NT84_9ZZZZ</name>
<protein>
    <submittedName>
        <fullName evidence="1">Uncharacterized protein</fullName>
    </submittedName>
</protein>
<accession>A0A0F9NT84</accession>